<evidence type="ECO:0000256" key="1">
    <source>
        <dbReference type="SAM" id="MobiDB-lite"/>
    </source>
</evidence>
<feature type="region of interest" description="Disordered" evidence="1">
    <location>
        <begin position="806"/>
        <end position="872"/>
    </location>
</feature>
<name>A0A0G4ENT1_VITBC</name>
<feature type="region of interest" description="Disordered" evidence="1">
    <location>
        <begin position="515"/>
        <end position="534"/>
    </location>
</feature>
<keyword evidence="3" id="KW-1185">Reference proteome</keyword>
<gene>
    <name evidence="2" type="ORF">Vbra_12551</name>
</gene>
<dbReference type="VEuPathDB" id="CryptoDB:Vbra_12551"/>
<proteinExistence type="predicted"/>
<dbReference type="InParanoid" id="A0A0G4ENT1"/>
<feature type="compositionally biased region" description="Low complexity" evidence="1">
    <location>
        <begin position="515"/>
        <end position="528"/>
    </location>
</feature>
<reference evidence="2 3" key="1">
    <citation type="submission" date="2014-11" db="EMBL/GenBank/DDBJ databases">
        <authorList>
            <person name="Zhu J."/>
            <person name="Qi W."/>
            <person name="Song R."/>
        </authorList>
    </citation>
    <scope>NUCLEOTIDE SEQUENCE [LARGE SCALE GENOMIC DNA]</scope>
</reference>
<sequence length="1018" mass="110904">MREAQEISLPNDVLHEMGRQVVAEQRLADGLDSHSESQQPECVITGSEGRGTPHFAVLGGDCGAPAVFYVKRRTVCGLREAFQQALAEREKLPEWQLWQQQTHEQPDPAAAAAAASPDNHHLPSHATLLRYGSDLIDLHCSSLTDPRDSTIVSLQFAHLPSTDTYGFVAHSTKDAVREVFDCGARGRGSVSRMHDAFLRALAWRDAMLKQLVVKSEPAAELSLPLGEPTGVFGACGMPRCPPGVDAAVHQLIVEEANRLIDSHRAKEGKMENGARLPGFHIGFRVRLDKRHATNPYSFCVKVCLPIAPGASQKADRRRHFPFPGRPDVVARLPQVLAEAMALRDAWRDEAARNVAAVGSAMALSVEAEEAGSVSHSHSHTEGADQSMTVTDIKADAGASDEHTSPVSATTLPPWIAALDAKIRRRADDLIQAQRAREGLHPGAPLCVTFHGYMRSSGKGSSKRYKGSYRFESHGGGVPKRVVYVGDCSEDTYFAMDGAFAQAVALRDCPNNAFRPSAADASSSGAPGPIATEQPTEVDVSHLARDASHLMDCIASRLPPSIRLSFSPHELCWRVISLTPTCRTTKDYFIPDRTPTALRRTLTVATNMLTKALGIDLPFPGRITDDPELLQDGPDLPLGHPTYQFQQQQQHQEGFEHGGGGGGSSGVALYEQWRALPGIPSDSAQGGRGQQQRPVRPVLTKRPTSHGWSKLPESLRAAVTQQSRETIDRYKQEQQALAPDKKSIPSLRIAFKPDRGHFRAKGPHDMSDRTFPVVAPYGTDQVDKAFSEALLYRWGVIVPEEAYAIPTLEEGGGESGTTHTNKRPHEEGEADQDGAPDGDACGSSEPAKAKTKRRKRDKEDGDGDGDEDGVYHSMPEAVGASEGFSEAFQATHNDIKAKGKEMVGLYRQQLQLEDPNAHAHIFFSAENVPRRGVKYIYTCWVKPVRRQKVTVGTLSTDTLADQAKTQELYDKLASKFQEAVAIRQQQLALKQTIYGSSAGKGRNALKAGTTTEEEKEADE</sequence>
<dbReference type="Proteomes" id="UP000041254">
    <property type="component" value="Unassembled WGS sequence"/>
</dbReference>
<protein>
    <submittedName>
        <fullName evidence="2">Uncharacterized protein</fullName>
    </submittedName>
</protein>
<feature type="region of interest" description="Disordered" evidence="1">
    <location>
        <begin position="997"/>
        <end position="1018"/>
    </location>
</feature>
<organism evidence="2 3">
    <name type="scientific">Vitrella brassicaformis (strain CCMP3155)</name>
    <dbReference type="NCBI Taxonomy" id="1169540"/>
    <lineage>
        <taxon>Eukaryota</taxon>
        <taxon>Sar</taxon>
        <taxon>Alveolata</taxon>
        <taxon>Colpodellida</taxon>
        <taxon>Vitrellaceae</taxon>
        <taxon>Vitrella</taxon>
    </lineage>
</organism>
<accession>A0A0G4ENT1</accession>
<evidence type="ECO:0000313" key="2">
    <source>
        <dbReference type="EMBL" id="CEL99268.1"/>
    </source>
</evidence>
<feature type="region of interest" description="Disordered" evidence="1">
    <location>
        <begin position="630"/>
        <end position="709"/>
    </location>
</feature>
<dbReference type="AlphaFoldDB" id="A0A0G4ENT1"/>
<evidence type="ECO:0000313" key="3">
    <source>
        <dbReference type="Proteomes" id="UP000041254"/>
    </source>
</evidence>
<dbReference type="EMBL" id="CDMY01000276">
    <property type="protein sequence ID" value="CEL99268.1"/>
    <property type="molecule type" value="Genomic_DNA"/>
</dbReference>
<feature type="region of interest" description="Disordered" evidence="1">
    <location>
        <begin position="368"/>
        <end position="387"/>
    </location>
</feature>